<dbReference type="RefSeq" id="WP_154373783.1">
    <property type="nucleotide sequence ID" value="NZ_WKJJ01000006.1"/>
</dbReference>
<dbReference type="InterPro" id="IPR012902">
    <property type="entry name" value="N_methyl_site"/>
</dbReference>
<proteinExistence type="predicted"/>
<protein>
    <submittedName>
        <fullName evidence="1">Prepilin-type N-terminal cleavage/methylation domain-containing protein</fullName>
    </submittedName>
</protein>
<dbReference type="NCBIfam" id="TIGR02532">
    <property type="entry name" value="IV_pilin_GFxxxE"/>
    <property type="match status" value="1"/>
</dbReference>
<comment type="caution">
    <text evidence="1">The sequence shown here is derived from an EMBL/GenBank/DDBJ whole genome shotgun (WGS) entry which is preliminary data.</text>
</comment>
<dbReference type="Proteomes" id="UP000446768">
    <property type="component" value="Unassembled WGS sequence"/>
</dbReference>
<name>A0A7X2IMJ9_9BURK</name>
<dbReference type="Pfam" id="PF16074">
    <property type="entry name" value="PilW"/>
    <property type="match status" value="1"/>
</dbReference>
<dbReference type="GO" id="GO:0043683">
    <property type="term" value="P:type IV pilus assembly"/>
    <property type="evidence" value="ECO:0007669"/>
    <property type="project" value="InterPro"/>
</dbReference>
<organism evidence="1 2">
    <name type="scientific">Pseudoduganella rivuli</name>
    <dbReference type="NCBI Taxonomy" id="2666085"/>
    <lineage>
        <taxon>Bacteria</taxon>
        <taxon>Pseudomonadati</taxon>
        <taxon>Pseudomonadota</taxon>
        <taxon>Betaproteobacteria</taxon>
        <taxon>Burkholderiales</taxon>
        <taxon>Oxalobacteraceae</taxon>
        <taxon>Telluria group</taxon>
        <taxon>Pseudoduganella</taxon>
    </lineage>
</organism>
<dbReference type="EMBL" id="WKJJ01000006">
    <property type="protein sequence ID" value="MRV72337.1"/>
    <property type="molecule type" value="Genomic_DNA"/>
</dbReference>
<gene>
    <name evidence="1" type="ORF">GJ700_11500</name>
</gene>
<evidence type="ECO:0000313" key="2">
    <source>
        <dbReference type="Proteomes" id="UP000446768"/>
    </source>
</evidence>
<dbReference type="AlphaFoldDB" id="A0A7X2IMJ9"/>
<dbReference type="Pfam" id="PF07963">
    <property type="entry name" value="N_methyl"/>
    <property type="match status" value="1"/>
</dbReference>
<evidence type="ECO:0000313" key="1">
    <source>
        <dbReference type="EMBL" id="MRV72337.1"/>
    </source>
</evidence>
<dbReference type="InterPro" id="IPR045584">
    <property type="entry name" value="Pilin-like"/>
</dbReference>
<accession>A0A7X2IMJ9</accession>
<sequence length="282" mass="28688">MTARGFGLVELMLSLAIGTLLALAASAMLTGAHAAYQRNSAAARLDDSGRQALAMMARAVRQAGYVETGAPAPWPAALTGLDASGVAQGGHGIDGPWPAAVNGSDVLAVRFAGAGSGGGDGSMTDCAGFAIGAGEEGWSIFYVATGADGEGELRCKYRGASGWGADAIVRGVDSLQILYGIDTDDPADGVPNRYLNATEVAALDAAGDGWRRVASVRIALLLHGERHSDPGAPAAMYDLFGSGYTAIAGGRDAGVAIDEKVLPAAQRQRVRRVVGATVFVRN</sequence>
<keyword evidence="2" id="KW-1185">Reference proteome</keyword>
<dbReference type="SUPFAM" id="SSF54523">
    <property type="entry name" value="Pili subunits"/>
    <property type="match status" value="1"/>
</dbReference>
<dbReference type="InterPro" id="IPR032092">
    <property type="entry name" value="PilW"/>
</dbReference>
<reference evidence="1 2" key="1">
    <citation type="submission" date="2019-11" db="EMBL/GenBank/DDBJ databases">
        <title>Novel species isolated from a subtropical stream in China.</title>
        <authorList>
            <person name="Lu H."/>
        </authorList>
    </citation>
    <scope>NUCLEOTIDE SEQUENCE [LARGE SCALE GENOMIC DNA]</scope>
    <source>
        <strain evidence="1 2">FT92W</strain>
    </source>
</reference>